<dbReference type="GO" id="GO:0005737">
    <property type="term" value="C:cytoplasm"/>
    <property type="evidence" value="ECO:0007669"/>
    <property type="project" value="UniProtKB-ARBA"/>
</dbReference>
<dbReference type="InterPro" id="IPR057268">
    <property type="entry name" value="Ribosomal_L18"/>
</dbReference>
<dbReference type="SUPFAM" id="SSF53137">
    <property type="entry name" value="Translational machinery components"/>
    <property type="match status" value="1"/>
</dbReference>
<dbReference type="AlphaFoldDB" id="A0A1G2PMD2"/>
<evidence type="ECO:0000256" key="1">
    <source>
        <dbReference type="ARBA" id="ARBA00007116"/>
    </source>
</evidence>
<name>A0A1G2PMD2_TERXR</name>
<evidence type="ECO:0000313" key="10">
    <source>
        <dbReference type="Proteomes" id="UP000178690"/>
    </source>
</evidence>
<proteinExistence type="inferred from homology"/>
<dbReference type="GO" id="GO:1990904">
    <property type="term" value="C:ribonucleoprotein complex"/>
    <property type="evidence" value="ECO:0007669"/>
    <property type="project" value="UniProtKB-KW"/>
</dbReference>
<comment type="caution">
    <text evidence="9">The sequence shown here is derived from an EMBL/GenBank/DDBJ whole genome shotgun (WGS) entry which is preliminary data.</text>
</comment>
<reference evidence="9 10" key="1">
    <citation type="journal article" date="2016" name="Nat. Commun.">
        <title>Thousands of microbial genomes shed light on interconnected biogeochemical processes in an aquifer system.</title>
        <authorList>
            <person name="Anantharaman K."/>
            <person name="Brown C.T."/>
            <person name="Hug L.A."/>
            <person name="Sharon I."/>
            <person name="Castelle C.J."/>
            <person name="Probst A.J."/>
            <person name="Thomas B.C."/>
            <person name="Singh A."/>
            <person name="Wilkins M.J."/>
            <person name="Karaoz U."/>
            <person name="Brodie E.L."/>
            <person name="Williams K.H."/>
            <person name="Hubbard S.S."/>
            <person name="Banfield J.F."/>
        </authorList>
    </citation>
    <scope>NUCLEOTIDE SEQUENCE [LARGE SCALE GENOMIC DNA]</scope>
    <source>
        <strain evidence="10">RIFCSPHIGHO2_01_FULL_58_15</strain>
    </source>
</reference>
<dbReference type="NCBIfam" id="TIGR00060">
    <property type="entry name" value="L18_bact"/>
    <property type="match status" value="1"/>
</dbReference>
<dbReference type="Gene3D" id="3.30.420.100">
    <property type="match status" value="1"/>
</dbReference>
<comment type="similarity">
    <text evidence="1 7">Belongs to the universal ribosomal protein uL18 family.</text>
</comment>
<comment type="subunit">
    <text evidence="7">Part of the 50S ribosomal subunit; part of the 5S rRNA/L5/L18/L25 subcomplex. Contacts the 5S and 23S rRNAs.</text>
</comment>
<evidence type="ECO:0000256" key="6">
    <source>
        <dbReference type="ARBA" id="ARBA00035197"/>
    </source>
</evidence>
<evidence type="ECO:0000256" key="3">
    <source>
        <dbReference type="ARBA" id="ARBA00022884"/>
    </source>
</evidence>
<dbReference type="GO" id="GO:0008097">
    <property type="term" value="F:5S rRNA binding"/>
    <property type="evidence" value="ECO:0007669"/>
    <property type="project" value="TreeGrafter"/>
</dbReference>
<organism evidence="9 10">
    <name type="scientific">Terrybacteria sp. (strain RIFCSPHIGHO2_01_FULL_58_15)</name>
    <dbReference type="NCBI Taxonomy" id="1802363"/>
    <lineage>
        <taxon>Bacteria</taxon>
        <taxon>Candidatus Terryibacteriota</taxon>
    </lineage>
</organism>
<sequence length="124" mass="13587">MAKPHPHTFRARRHRRIRARVSGTGERPRLAVFRSAKHLSVQLIDDGTGRTLVAASDRDLKKQRRSGATPSHSKLAVAAAVGEAIARRAQEAGITRVVFDRGGFAYHGRIKVLADAARKSGLKF</sequence>
<dbReference type="GO" id="GO:0005840">
    <property type="term" value="C:ribosome"/>
    <property type="evidence" value="ECO:0007669"/>
    <property type="project" value="UniProtKB-KW"/>
</dbReference>
<evidence type="ECO:0000256" key="5">
    <source>
        <dbReference type="ARBA" id="ARBA00023274"/>
    </source>
</evidence>
<dbReference type="InterPro" id="IPR005484">
    <property type="entry name" value="Ribosomal_uL18_bac/plant/anim"/>
</dbReference>
<keyword evidence="3 7" id="KW-0694">RNA-binding</keyword>
<evidence type="ECO:0000256" key="7">
    <source>
        <dbReference type="HAMAP-Rule" id="MF_01337"/>
    </source>
</evidence>
<keyword evidence="4 7" id="KW-0689">Ribosomal protein</keyword>
<dbReference type="FunFam" id="3.30.420.100:FF:000001">
    <property type="entry name" value="50S ribosomal protein L18"/>
    <property type="match status" value="1"/>
</dbReference>
<comment type="function">
    <text evidence="7">This is one of the proteins that bind and probably mediate the attachment of the 5S RNA into the large ribosomal subunit, where it forms part of the central protuberance.</text>
</comment>
<evidence type="ECO:0000313" key="9">
    <source>
        <dbReference type="EMBL" id="OHA49467.1"/>
    </source>
</evidence>
<protein>
    <recommendedName>
        <fullName evidence="6 7">Large ribosomal subunit protein uL18</fullName>
    </recommendedName>
</protein>
<dbReference type="PANTHER" id="PTHR12899">
    <property type="entry name" value="39S RIBOSOMAL PROTEIN L18, MITOCHONDRIAL"/>
    <property type="match status" value="1"/>
</dbReference>
<dbReference type="Pfam" id="PF00861">
    <property type="entry name" value="Ribosomal_L18p"/>
    <property type="match status" value="1"/>
</dbReference>
<dbReference type="GO" id="GO:0006412">
    <property type="term" value="P:translation"/>
    <property type="evidence" value="ECO:0007669"/>
    <property type="project" value="UniProtKB-UniRule"/>
</dbReference>
<gene>
    <name evidence="7" type="primary">rplR</name>
    <name evidence="9" type="ORF">A2682_00370</name>
</gene>
<dbReference type="STRING" id="1802363.A2682_00370"/>
<evidence type="ECO:0000256" key="2">
    <source>
        <dbReference type="ARBA" id="ARBA00022730"/>
    </source>
</evidence>
<evidence type="ECO:0000256" key="8">
    <source>
        <dbReference type="SAM" id="MobiDB-lite"/>
    </source>
</evidence>
<keyword evidence="5 7" id="KW-0687">Ribonucleoprotein</keyword>
<dbReference type="HAMAP" id="MF_01337_B">
    <property type="entry name" value="Ribosomal_uL18_B"/>
    <property type="match status" value="1"/>
</dbReference>
<feature type="region of interest" description="Disordered" evidence="8">
    <location>
        <begin position="1"/>
        <end position="23"/>
    </location>
</feature>
<dbReference type="Proteomes" id="UP000178690">
    <property type="component" value="Unassembled WGS sequence"/>
</dbReference>
<dbReference type="CDD" id="cd00432">
    <property type="entry name" value="Ribosomal_L18_L5e"/>
    <property type="match status" value="1"/>
</dbReference>
<feature type="compositionally biased region" description="Basic residues" evidence="8">
    <location>
        <begin position="1"/>
        <end position="19"/>
    </location>
</feature>
<keyword evidence="2 7" id="KW-0699">rRNA-binding</keyword>
<dbReference type="EMBL" id="MHST01000009">
    <property type="protein sequence ID" value="OHA49467.1"/>
    <property type="molecule type" value="Genomic_DNA"/>
</dbReference>
<dbReference type="PANTHER" id="PTHR12899:SF3">
    <property type="entry name" value="LARGE RIBOSOMAL SUBUNIT PROTEIN UL18M"/>
    <property type="match status" value="1"/>
</dbReference>
<dbReference type="GO" id="GO:0003735">
    <property type="term" value="F:structural constituent of ribosome"/>
    <property type="evidence" value="ECO:0007669"/>
    <property type="project" value="InterPro"/>
</dbReference>
<dbReference type="InterPro" id="IPR004389">
    <property type="entry name" value="Ribosomal_uL18_bac-type"/>
</dbReference>
<evidence type="ECO:0000256" key="4">
    <source>
        <dbReference type="ARBA" id="ARBA00022980"/>
    </source>
</evidence>
<accession>A0A1G2PMD2</accession>